<protein>
    <recommendedName>
        <fullName evidence="3">DUF2125 domain-containing protein</fullName>
    </recommendedName>
</protein>
<sequence>MKRLLFVIIAAAALYAGYWFVGSSGATAGFERWFEERRAEGWVADVESIETRGFPSRFDTTLSGISLADPDTGVAYSAPFLQIFALSYKPEHLIAVWPNEQTFSSPFGKAAITSEDMRASLIVKKNTSLALEKTNFTADAVKIQMESGETLGAARALMAVEKTAAAQNTYKFGVDLKDVVLPEPKGLRLEAGILPKALEYARGDVTAAFDAPWDLNALQASRPQPTRIDVRLIEAKWGQLELRLAGGFDVDTAGRATGQITIKAQNWRDILALSAATGAVPAQLLRPIEQGLSLLSGLSGNRNTLDLPLKLDAGMMKLGPIPIGPAPLFRLR</sequence>
<dbReference type="RefSeq" id="WP_072629215.1">
    <property type="nucleotide sequence ID" value="NZ_MLCB01000045.1"/>
</dbReference>
<reference evidence="1 2" key="1">
    <citation type="submission" date="2016-10" db="EMBL/GenBank/DDBJ databases">
        <title>Genome sequence of Planktotalea frisia SH6-1.</title>
        <authorList>
            <person name="Poehlein A."/>
            <person name="Bakenhus I."/>
            <person name="Voget S."/>
            <person name="Brinkhoff T."/>
            <person name="Simon M."/>
        </authorList>
    </citation>
    <scope>NUCLEOTIDE SEQUENCE [LARGE SCALE GENOMIC DNA]</scope>
    <source>
        <strain evidence="1 2">SH6-1</strain>
    </source>
</reference>
<evidence type="ECO:0000313" key="2">
    <source>
        <dbReference type="Proteomes" id="UP000184514"/>
    </source>
</evidence>
<name>A0A1L9P116_9RHOB</name>
<gene>
    <name evidence="1" type="ORF">PFRI_05340</name>
</gene>
<comment type="caution">
    <text evidence="1">The sequence shown here is derived from an EMBL/GenBank/DDBJ whole genome shotgun (WGS) entry which is preliminary data.</text>
</comment>
<evidence type="ECO:0008006" key="3">
    <source>
        <dbReference type="Google" id="ProtNLM"/>
    </source>
</evidence>
<dbReference type="Pfam" id="PF09898">
    <property type="entry name" value="DUF2125"/>
    <property type="match status" value="1"/>
</dbReference>
<dbReference type="EMBL" id="MLCB01000045">
    <property type="protein sequence ID" value="OJI95198.1"/>
    <property type="molecule type" value="Genomic_DNA"/>
</dbReference>
<dbReference type="STRING" id="696762.PFRI_05340"/>
<dbReference type="OrthoDB" id="7625707at2"/>
<dbReference type="Proteomes" id="UP000184514">
    <property type="component" value="Unassembled WGS sequence"/>
</dbReference>
<accession>A0A1L9P116</accession>
<organism evidence="1 2">
    <name type="scientific">Planktotalea frisia</name>
    <dbReference type="NCBI Taxonomy" id="696762"/>
    <lineage>
        <taxon>Bacteria</taxon>
        <taxon>Pseudomonadati</taxon>
        <taxon>Pseudomonadota</taxon>
        <taxon>Alphaproteobacteria</taxon>
        <taxon>Rhodobacterales</taxon>
        <taxon>Paracoccaceae</taxon>
        <taxon>Planktotalea</taxon>
    </lineage>
</organism>
<dbReference type="AlphaFoldDB" id="A0A1L9P116"/>
<proteinExistence type="predicted"/>
<keyword evidence="2" id="KW-1185">Reference proteome</keyword>
<dbReference type="InterPro" id="IPR018666">
    <property type="entry name" value="DUF2125"/>
</dbReference>
<evidence type="ECO:0000313" key="1">
    <source>
        <dbReference type="EMBL" id="OJI95198.1"/>
    </source>
</evidence>